<evidence type="ECO:0000313" key="3">
    <source>
        <dbReference type="Proteomes" id="UP000295388"/>
    </source>
</evidence>
<dbReference type="PANTHER" id="PTHR43162">
    <property type="match status" value="1"/>
</dbReference>
<dbReference type="SUPFAM" id="SSF51735">
    <property type="entry name" value="NAD(P)-binding Rossmann-fold domains"/>
    <property type="match status" value="1"/>
</dbReference>
<proteinExistence type="predicted"/>
<gene>
    <name evidence="2" type="ORF">EV643_101550</name>
</gene>
<protein>
    <submittedName>
        <fullName evidence="2">Uncharacterized protein YbjT (DUF2867 family)</fullName>
    </submittedName>
</protein>
<keyword evidence="3" id="KW-1185">Reference proteome</keyword>
<dbReference type="InterPro" id="IPR036291">
    <property type="entry name" value="NAD(P)-bd_dom_sf"/>
</dbReference>
<dbReference type="RefSeq" id="WP_133798305.1">
    <property type="nucleotide sequence ID" value="NZ_SNWQ01000001.1"/>
</dbReference>
<dbReference type="AlphaFoldDB" id="A0A4V3CB69"/>
<dbReference type="Gene3D" id="3.40.50.720">
    <property type="entry name" value="NAD(P)-binding Rossmann-like Domain"/>
    <property type="match status" value="1"/>
</dbReference>
<dbReference type="OrthoDB" id="3250520at2"/>
<dbReference type="EMBL" id="SNWQ01000001">
    <property type="protein sequence ID" value="TDO54760.1"/>
    <property type="molecule type" value="Genomic_DNA"/>
</dbReference>
<feature type="domain" description="NAD(P)-binding" evidence="1">
    <location>
        <begin position="10"/>
        <end position="176"/>
    </location>
</feature>
<dbReference type="PANTHER" id="PTHR43162:SF1">
    <property type="entry name" value="PRESTALK A DIFFERENTIATION PROTEIN A"/>
    <property type="match status" value="1"/>
</dbReference>
<dbReference type="Gene3D" id="3.90.25.10">
    <property type="entry name" value="UDP-galactose 4-epimerase, domain 1"/>
    <property type="match status" value="1"/>
</dbReference>
<evidence type="ECO:0000259" key="1">
    <source>
        <dbReference type="Pfam" id="PF13460"/>
    </source>
</evidence>
<dbReference type="Proteomes" id="UP000295388">
    <property type="component" value="Unassembled WGS sequence"/>
</dbReference>
<sequence>MTTTPILILGGKGKTGRRVVAQLEANGTPVRLASRSSEQRFDWYDEGTWAGTAAGIDTAYLAPPVGPTGLAQAGRFIKQAAAEGLRRVVLLSGRGVGSPGREFAVYEGSLELEYAVKESGADWTIIRPAWFMQGFSEDFLYDYVMAGEIRVSAGTGAEAWIDTNDVGDVMAAVLLDESHTGKTYSLSGPRTLTMTEVAEELSAATGRPIANVDLEPEQHVAELSDFLTLEDAESVRDLFAVIRNHRSEYISDGVQEVLGREPRDFTDWARSVAQSGAWSA</sequence>
<organism evidence="2 3">
    <name type="scientific">Kribbella caucasensis</name>
    <dbReference type="NCBI Taxonomy" id="2512215"/>
    <lineage>
        <taxon>Bacteria</taxon>
        <taxon>Bacillati</taxon>
        <taxon>Actinomycetota</taxon>
        <taxon>Actinomycetes</taxon>
        <taxon>Propionibacteriales</taxon>
        <taxon>Kribbellaceae</taxon>
        <taxon>Kribbella</taxon>
    </lineage>
</organism>
<dbReference type="InterPro" id="IPR016040">
    <property type="entry name" value="NAD(P)-bd_dom"/>
</dbReference>
<reference evidence="2 3" key="1">
    <citation type="submission" date="2019-03" db="EMBL/GenBank/DDBJ databases">
        <title>Genomic Encyclopedia of Type Strains, Phase III (KMG-III): the genomes of soil and plant-associated and newly described type strains.</title>
        <authorList>
            <person name="Whitman W."/>
        </authorList>
    </citation>
    <scope>NUCLEOTIDE SEQUENCE [LARGE SCALE GENOMIC DNA]</scope>
    <source>
        <strain evidence="2 3">VKM Ac-2527</strain>
    </source>
</reference>
<accession>A0A4V3CB69</accession>
<evidence type="ECO:0000313" key="2">
    <source>
        <dbReference type="EMBL" id="TDO54760.1"/>
    </source>
</evidence>
<comment type="caution">
    <text evidence="2">The sequence shown here is derived from an EMBL/GenBank/DDBJ whole genome shotgun (WGS) entry which is preliminary data.</text>
</comment>
<dbReference type="InterPro" id="IPR051604">
    <property type="entry name" value="Ergot_Alk_Oxidoreductase"/>
</dbReference>
<dbReference type="Pfam" id="PF13460">
    <property type="entry name" value="NAD_binding_10"/>
    <property type="match status" value="1"/>
</dbReference>
<name>A0A4V3CB69_9ACTN</name>